<feature type="compositionally biased region" description="Basic and acidic residues" evidence="2">
    <location>
        <begin position="316"/>
        <end position="327"/>
    </location>
</feature>
<keyword evidence="1" id="KW-0175">Coiled coil</keyword>
<accession>A0ABN9UI04</accession>
<feature type="coiled-coil region" evidence="1">
    <location>
        <begin position="109"/>
        <end position="136"/>
    </location>
</feature>
<feature type="region of interest" description="Disordered" evidence="2">
    <location>
        <begin position="258"/>
        <end position="329"/>
    </location>
</feature>
<sequence>ELDPILVRFLVAGRCSMALWPYGCMGAWSDSTRFPLVLWLLQPFRFLRISSRPVDPPPRVAESAMAPGGRMRAKAPAAGAGGAGPARTLSSNPKDFAGVPNAFGPRGFVARYTDLLDKARDGLRALERNYTSNTEEAGQILRCLSGGCGKPGDISIEHEGETEVMKEQQEIEDGLSGPSSPDRERPDAAPPDAVRQLDANPKKDAAAEDEEGILERLKNMVFGYEDDKAIGQPVHEDGTPLAPGENPTNATVAADVAGASGKEARAKAAEEAGATGESTTASGPAEGSSSKTSPGSQEGGVISTVSEQANETEESPYDHAGDAHEVDPGCQDEFTKLSAAIRQHFVGFAKGRGACQYRAMVPESAPESEDREQHDLARVRAGRRGEHDLGGRPQEGQRCDRKHQHGQRHGGGGWNGLGQAREKRIDPVDARGGSAPRRHGEHGLGQLRGRQRGGQRHRGGRAREGGRSGEERGSGRRRRPQHGGGGGQPQVGADRPAEQAPRPRPRRSRRPGCPPWRGEDGVRLRPALDRECRGGSVHGGEVLLEQRDALRHGVLARGDAPMTALLAAICSEQLGPAGYDIAKCSAEPYVRCKWSESGIWYSVDLKLAANVTVGAEIQYDFANVHFVCESKIKV</sequence>
<name>A0ABN9UI04_9DINO</name>
<feature type="region of interest" description="Disordered" evidence="2">
    <location>
        <begin position="362"/>
        <end position="521"/>
    </location>
</feature>
<evidence type="ECO:0000313" key="4">
    <source>
        <dbReference type="Proteomes" id="UP001189429"/>
    </source>
</evidence>
<gene>
    <name evidence="3" type="ORF">PCOR1329_LOCUS48711</name>
</gene>
<proteinExistence type="predicted"/>
<feature type="compositionally biased region" description="Basic and acidic residues" evidence="2">
    <location>
        <begin position="420"/>
        <end position="429"/>
    </location>
</feature>
<dbReference type="EMBL" id="CAUYUJ010015888">
    <property type="protein sequence ID" value="CAK0859294.1"/>
    <property type="molecule type" value="Genomic_DNA"/>
</dbReference>
<dbReference type="Proteomes" id="UP001189429">
    <property type="component" value="Unassembled WGS sequence"/>
</dbReference>
<feature type="region of interest" description="Disordered" evidence="2">
    <location>
        <begin position="164"/>
        <end position="211"/>
    </location>
</feature>
<evidence type="ECO:0000313" key="3">
    <source>
        <dbReference type="EMBL" id="CAK0859294.1"/>
    </source>
</evidence>
<comment type="caution">
    <text evidence="3">The sequence shown here is derived from an EMBL/GenBank/DDBJ whole genome shotgun (WGS) entry which is preliminary data.</text>
</comment>
<feature type="compositionally biased region" description="Polar residues" evidence="2">
    <location>
        <begin position="287"/>
        <end position="296"/>
    </location>
</feature>
<feature type="compositionally biased region" description="Basic residues" evidence="2">
    <location>
        <begin position="449"/>
        <end position="460"/>
    </location>
</feature>
<feature type="compositionally biased region" description="Basic and acidic residues" evidence="2">
    <location>
        <begin position="461"/>
        <end position="474"/>
    </location>
</feature>
<protein>
    <submittedName>
        <fullName evidence="3">Uncharacterized protein</fullName>
    </submittedName>
</protein>
<reference evidence="3" key="1">
    <citation type="submission" date="2023-10" db="EMBL/GenBank/DDBJ databases">
        <authorList>
            <person name="Chen Y."/>
            <person name="Shah S."/>
            <person name="Dougan E. K."/>
            <person name="Thang M."/>
            <person name="Chan C."/>
        </authorList>
    </citation>
    <scope>NUCLEOTIDE SEQUENCE [LARGE SCALE GENOMIC DNA]</scope>
</reference>
<evidence type="ECO:0000256" key="2">
    <source>
        <dbReference type="SAM" id="MobiDB-lite"/>
    </source>
</evidence>
<feature type="compositionally biased region" description="Basic and acidic residues" evidence="2">
    <location>
        <begin position="371"/>
        <end position="399"/>
    </location>
</feature>
<feature type="compositionally biased region" description="Low complexity" evidence="2">
    <location>
        <begin position="66"/>
        <end position="78"/>
    </location>
</feature>
<feature type="region of interest" description="Disordered" evidence="2">
    <location>
        <begin position="57"/>
        <end position="92"/>
    </location>
</feature>
<keyword evidence="4" id="KW-1185">Reference proteome</keyword>
<feature type="region of interest" description="Disordered" evidence="2">
    <location>
        <begin position="230"/>
        <end position="249"/>
    </location>
</feature>
<feature type="non-terminal residue" evidence="3">
    <location>
        <position position="1"/>
    </location>
</feature>
<feature type="compositionally biased region" description="Low complexity" evidence="2">
    <location>
        <begin position="271"/>
        <end position="283"/>
    </location>
</feature>
<organism evidence="3 4">
    <name type="scientific">Prorocentrum cordatum</name>
    <dbReference type="NCBI Taxonomy" id="2364126"/>
    <lineage>
        <taxon>Eukaryota</taxon>
        <taxon>Sar</taxon>
        <taxon>Alveolata</taxon>
        <taxon>Dinophyceae</taxon>
        <taxon>Prorocentrales</taxon>
        <taxon>Prorocentraceae</taxon>
        <taxon>Prorocentrum</taxon>
    </lineage>
</organism>
<evidence type="ECO:0000256" key="1">
    <source>
        <dbReference type="SAM" id="Coils"/>
    </source>
</evidence>